<dbReference type="Proteomes" id="UP000002488">
    <property type="component" value="Unassembled WGS sequence"/>
</dbReference>
<dbReference type="OMA" id="FELNCAQ"/>
<evidence type="ECO:0000313" key="4">
    <source>
        <dbReference type="EMBL" id="EET01136.1"/>
    </source>
</evidence>
<dbReference type="EMBL" id="ACGJ01002173">
    <property type="protein sequence ID" value="EET01136.1"/>
    <property type="molecule type" value="Genomic_DNA"/>
</dbReference>
<dbReference type="Pfam" id="PF00004">
    <property type="entry name" value="AAA"/>
    <property type="match status" value="2"/>
</dbReference>
<dbReference type="Gene3D" id="3.40.50.300">
    <property type="entry name" value="P-loop containing nucleotide triphosphate hydrolases"/>
    <property type="match status" value="2"/>
</dbReference>
<feature type="domain" description="AAA+ ATPase" evidence="3">
    <location>
        <begin position="537"/>
        <end position="679"/>
    </location>
</feature>
<dbReference type="PANTHER" id="PTHR23077">
    <property type="entry name" value="AAA-FAMILY ATPASE"/>
    <property type="match status" value="1"/>
</dbReference>
<name>C6LS66_GIAIB</name>
<keyword evidence="2" id="KW-0067">ATP-binding</keyword>
<dbReference type="PANTHER" id="PTHR23077:SF27">
    <property type="entry name" value="ATPASE FAMILY GENE 2 PROTEIN HOMOLOG A"/>
    <property type="match status" value="1"/>
</dbReference>
<dbReference type="AlphaFoldDB" id="C6LS66"/>
<protein>
    <recommendedName>
        <fullName evidence="3">AAA+ ATPase domain-containing protein</fullName>
    </recommendedName>
</protein>
<organism evidence="4 5">
    <name type="scientific">Giardia intestinalis (strain ATCC 50581 / GS clone H7)</name>
    <name type="common">Giardia lamblia</name>
    <dbReference type="NCBI Taxonomy" id="598745"/>
    <lineage>
        <taxon>Eukaryota</taxon>
        <taxon>Metamonada</taxon>
        <taxon>Diplomonadida</taxon>
        <taxon>Hexamitidae</taxon>
        <taxon>Giardiinae</taxon>
        <taxon>Giardia</taxon>
    </lineage>
</organism>
<proteinExistence type="predicted"/>
<sequence>MHLCNWERHAELYPCSWYFEAPQYVLDSYGLQHGNIIRVLLDNICYLCIAHRRDRPKITIGGCISLAGDPIADISHDSSKQVSEISVVKISSDLIYNSNLDHIVICLPSAFRHNVIRDKAITIIKTLLHGAPYLHDTWMNIFLAMTKLRVRIVHVQEGAQKALNSSHVADTGLSFTAAVPQCSWIGCTAVRDKLQYCVTSPSISHFLVVGPRGSGKMTLLKDCLHKMGQFSSLIVSANDLIEGKHLYNEYTSDPVWPSVSNTASHRIQPQVAEGYKQEFFSSYSDFLRTLSMSYHKQADFSLLCKKRDAAQGKTTLSSALIDVIVKASMYDFLVIKEFDSVFVQRSDMASPEQRQLTSTLLMLLDGSAKQSTSAQCRCKYIGIVNDLTGVDTALRRPGRFEEVVTLSNPAFDTRTQFLRSVLAYRHDDLDSSLIDLLTKATSSMPLGDIRELLTACAGIDRVHLVETVQQHVQKFRGRNALELSNEISSCRVPDPDPLTPFKAVSVHDGILHKLNDTILLPILHKDLFWKLMRSQSSGNILCMGPAGSGKTFLVQRLIRQLSGRINFFELNCAQAFSLYVGHTEKNIRRAFQEARSNMPSVLILDNYDSLAENRDSGEASGDSVASRALTTLLVELDGLSTGTFGKVTVLAITSQPDKIDRALLRPGRIDHKIFIGHLPKEIIMEEKIWTEIKEFYNLSNTDVIALKDCIVHGYNSGCHITIGTIIRKSRLLASGAVSLEQVLDDLTKTMLTGSQ</sequence>
<dbReference type="InterPro" id="IPR050168">
    <property type="entry name" value="AAA_ATPase_domain"/>
</dbReference>
<dbReference type="Gene3D" id="1.10.8.60">
    <property type="match status" value="1"/>
</dbReference>
<evidence type="ECO:0000256" key="2">
    <source>
        <dbReference type="ARBA" id="ARBA00022840"/>
    </source>
</evidence>
<dbReference type="OrthoDB" id="10251412at2759"/>
<evidence type="ECO:0000259" key="3">
    <source>
        <dbReference type="SMART" id="SM00382"/>
    </source>
</evidence>
<dbReference type="GO" id="GO:0016887">
    <property type="term" value="F:ATP hydrolysis activity"/>
    <property type="evidence" value="ECO:0007669"/>
    <property type="project" value="InterPro"/>
</dbReference>
<accession>C6LS66</accession>
<dbReference type="InterPro" id="IPR027417">
    <property type="entry name" value="P-loop_NTPase"/>
</dbReference>
<gene>
    <name evidence="4" type="ORF">GL50581_1602</name>
</gene>
<dbReference type="InterPro" id="IPR003959">
    <property type="entry name" value="ATPase_AAA_core"/>
</dbReference>
<comment type="caution">
    <text evidence="4">The sequence shown here is derived from an EMBL/GenBank/DDBJ whole genome shotgun (WGS) entry which is preliminary data.</text>
</comment>
<dbReference type="GO" id="GO:0005524">
    <property type="term" value="F:ATP binding"/>
    <property type="evidence" value="ECO:0007669"/>
    <property type="project" value="UniProtKB-KW"/>
</dbReference>
<dbReference type="SMART" id="SM00382">
    <property type="entry name" value="AAA"/>
    <property type="match status" value="2"/>
</dbReference>
<feature type="domain" description="AAA+ ATPase" evidence="3">
    <location>
        <begin position="202"/>
        <end position="410"/>
    </location>
</feature>
<dbReference type="InterPro" id="IPR003593">
    <property type="entry name" value="AAA+_ATPase"/>
</dbReference>
<reference evidence="4 5" key="1">
    <citation type="journal article" date="2009" name="PLoS Pathog.">
        <title>Draft genome sequencing of giardia intestinalis assemblage B isolate GS: is human giardiasis caused by two different species?</title>
        <authorList>
            <person name="Franzen O."/>
            <person name="Jerlstrom-Hultqvist J."/>
            <person name="Castro E."/>
            <person name="Sherwood E."/>
            <person name="Ankarklev J."/>
            <person name="Reiner D.S."/>
            <person name="Palm D."/>
            <person name="Andersson J.O."/>
            <person name="Andersson B."/>
            <person name="Svard S.G."/>
        </authorList>
    </citation>
    <scope>NUCLEOTIDE SEQUENCE [LARGE SCALE GENOMIC DNA]</scope>
    <source>
        <strain evidence="5">ATCC 50581 / GS clone H7</strain>
    </source>
</reference>
<dbReference type="FunFam" id="3.40.50.300:FF:003808">
    <property type="entry name" value="ATP-dependent Zn protease"/>
    <property type="match status" value="1"/>
</dbReference>
<dbReference type="VEuPathDB" id="GiardiaDB:GL50581_1602"/>
<keyword evidence="1" id="KW-0547">Nucleotide-binding</keyword>
<evidence type="ECO:0000313" key="5">
    <source>
        <dbReference type="Proteomes" id="UP000002488"/>
    </source>
</evidence>
<evidence type="ECO:0000256" key="1">
    <source>
        <dbReference type="ARBA" id="ARBA00022741"/>
    </source>
</evidence>
<dbReference type="SUPFAM" id="SSF52540">
    <property type="entry name" value="P-loop containing nucleoside triphosphate hydrolases"/>
    <property type="match status" value="2"/>
</dbReference>
<dbReference type="GO" id="GO:0005737">
    <property type="term" value="C:cytoplasm"/>
    <property type="evidence" value="ECO:0007669"/>
    <property type="project" value="TreeGrafter"/>
</dbReference>